<keyword evidence="2" id="KW-1185">Reference proteome</keyword>
<dbReference type="Proteomes" id="UP000188605">
    <property type="component" value="Unassembled WGS sequence"/>
</dbReference>
<dbReference type="EMBL" id="LJDB01000040">
    <property type="protein sequence ID" value="ONI41224.1"/>
    <property type="molecule type" value="Genomic_DNA"/>
</dbReference>
<reference evidence="1" key="1">
    <citation type="submission" date="2016-08" db="EMBL/GenBank/DDBJ databases">
        <authorList>
            <person name="Ngugi D.K."/>
            <person name="Miyake S."/>
            <person name="Stingl U."/>
        </authorList>
    </citation>
    <scope>NUCLEOTIDE SEQUENCE</scope>
    <source>
        <strain evidence="1">SCG-B11WGA-EpuloA1</strain>
    </source>
</reference>
<comment type="caution">
    <text evidence="1">The sequence shown here is derived from an EMBL/GenBank/DDBJ whole genome shotgun (WGS) entry which is preliminary data.</text>
</comment>
<gene>
    <name evidence="1" type="ORF">AN396_03820</name>
</gene>
<proteinExistence type="predicted"/>
<protein>
    <submittedName>
        <fullName evidence="1">Uncharacterized protein</fullName>
    </submittedName>
</protein>
<name>A0ACC8XED9_9FIRM</name>
<evidence type="ECO:0000313" key="2">
    <source>
        <dbReference type="Proteomes" id="UP000188605"/>
    </source>
</evidence>
<evidence type="ECO:0000313" key="1">
    <source>
        <dbReference type="EMBL" id="ONI41224.1"/>
    </source>
</evidence>
<sequence length="304" mass="34539">MRGNEQKILTAGFILLSIILIFMSIFLYGRKQQSSKVLAEMEIEFEQINGQTQTVQANLDTLLSQQKDLLNQIKVLEIEFEKIEQTTVVPKMELLNEDIKYAYLTFDDGPSDNTIKILNFLKANNLKATFFVLEKKGKEDIYKRIVNEGHTLAVHSSTHEYEDIYKSVDAFLVDINKLKNFIKETTGYDANILRFPGGSNNTISHKYGGNDIMSRIIPAVQQEGYVYFDWNVDSSDASKGIQDTQIIIDTVLKQCKHEQTPVILMHDSPAKTTTVEALPAIVEGLKQQGFVFKNLTFQTPPVQF</sequence>
<accession>A0ACC8XED9</accession>
<organism evidence="1 2">
    <name type="scientific">Candidatus Epulonipiscium fishelsonii</name>
    <dbReference type="NCBI Taxonomy" id="77094"/>
    <lineage>
        <taxon>Bacteria</taxon>
        <taxon>Bacillati</taxon>
        <taxon>Bacillota</taxon>
        <taxon>Clostridia</taxon>
        <taxon>Lachnospirales</taxon>
        <taxon>Lachnospiraceae</taxon>
        <taxon>Candidatus Epulonipiscium</taxon>
    </lineage>
</organism>